<feature type="region of interest" description="Disordered" evidence="1">
    <location>
        <begin position="275"/>
        <end position="305"/>
    </location>
</feature>
<evidence type="ECO:0000313" key="3">
    <source>
        <dbReference type="EMBL" id="AID52772.1"/>
    </source>
</evidence>
<dbReference type="GeneID" id="19738370"/>
<dbReference type="GeneID" id="19738292"/>
<proteinExistence type="predicted"/>
<name>A0A068ER67_9ALPH</name>
<feature type="compositionally biased region" description="Basic residues" evidence="1">
    <location>
        <begin position="174"/>
        <end position="184"/>
    </location>
</feature>
<dbReference type="RefSeq" id="YP_009046488.1">
    <property type="nucleotide sequence ID" value="NC_024450.1"/>
</dbReference>
<evidence type="ECO:0000313" key="2">
    <source>
        <dbReference type="EMBL" id="AID52694.1"/>
    </source>
</evidence>
<dbReference type="KEGG" id="vg:19738292"/>
<feature type="region of interest" description="Disordered" evidence="1">
    <location>
        <begin position="160"/>
        <end position="208"/>
    </location>
</feature>
<organism evidence="3 4">
    <name type="scientific">Falconid herpesvirus 1</name>
    <dbReference type="NCBI Taxonomy" id="1510155"/>
    <lineage>
        <taxon>Viruses</taxon>
        <taxon>Duplodnaviria</taxon>
        <taxon>Heunggongvirae</taxon>
        <taxon>Peploviricota</taxon>
        <taxon>Herviviricetes</taxon>
        <taxon>Herpesvirales</taxon>
        <taxon>Orthoherpesviridae</taxon>
        <taxon>Alphaherpesvirinae</taxon>
        <taxon>Mardivirus</taxon>
        <taxon>Mardivirus columbidalpha1</taxon>
    </lineage>
</organism>
<protein>
    <submittedName>
        <fullName evidence="3">Uncharacterized protein</fullName>
    </submittedName>
</protein>
<sequence>MDRQAGRQCGGWWRCCRRWWKKKGWRCGWWGKKGGGGGGGWRAKTPRWGGRGASCGSCCGGCDARAKERCTAPAFFGRLRGRRGGPSTSSRRGVEPRSPARPPPPERHPGGAGILAVVLSGLRSGEPASPLADSAGRLTHILPQYAAVAAGRVATATALGERGGVGGGSVASARAKKATRMRARRREEARPTSESHRPAKDPGGEPALPSPSTLFFFSSFSPALSPPPLSSPPSPLPLSRHSNRCYWYSYRCGCRCAIAAGGGSWLPLQRLARQHEGGRRREGWRSQKPAGGGGGGGRREEEGWG</sequence>
<feature type="region of interest" description="Disordered" evidence="1">
    <location>
        <begin position="81"/>
        <end position="112"/>
    </location>
</feature>
<feature type="compositionally biased region" description="Basic and acidic residues" evidence="1">
    <location>
        <begin position="185"/>
        <end position="203"/>
    </location>
</feature>
<dbReference type="KEGG" id="vg:19738370"/>
<dbReference type="EMBL" id="KJ668231">
    <property type="protein sequence ID" value="AID52772.1"/>
    <property type="molecule type" value="Genomic_DNA"/>
</dbReference>
<accession>A0A068ER67</accession>
<reference evidence="3 4" key="1">
    <citation type="journal article" date="2014" name="Virus Res.">
        <title>Molecular characterization of the complete genome of falconid herpesvirus strain S-18.</title>
        <authorList>
            <person name="Spatz S.J."/>
            <person name="Volkening J.D."/>
            <person name="Ross T.A."/>
        </authorList>
    </citation>
    <scope>NUCLEOTIDE SEQUENCE [LARGE SCALE GENOMIC DNA]</scope>
    <source>
        <strain evidence="3">S-18</strain>
    </source>
</reference>
<dbReference type="RefSeq" id="YP_009046566.1">
    <property type="nucleotide sequence ID" value="NC_024450.1"/>
</dbReference>
<feature type="compositionally biased region" description="Basic and acidic residues" evidence="1">
    <location>
        <begin position="275"/>
        <end position="285"/>
    </location>
</feature>
<dbReference type="EMBL" id="KJ668231">
    <property type="protein sequence ID" value="AID52694.1"/>
    <property type="molecule type" value="Genomic_DNA"/>
</dbReference>
<evidence type="ECO:0000313" key="4">
    <source>
        <dbReference type="Proteomes" id="UP000146149"/>
    </source>
</evidence>
<dbReference type="Proteomes" id="UP000146149">
    <property type="component" value="Segment"/>
</dbReference>
<evidence type="ECO:0000256" key="1">
    <source>
        <dbReference type="SAM" id="MobiDB-lite"/>
    </source>
</evidence>
<gene>
    <name evidence="2" type="ORF">FaHV1S18_004</name>
    <name evidence="3" type="ORF">FaHV1S18_082</name>
</gene>